<dbReference type="GO" id="GO:0008408">
    <property type="term" value="F:3'-5' exonuclease activity"/>
    <property type="evidence" value="ECO:0007669"/>
    <property type="project" value="InterPro"/>
</dbReference>
<dbReference type="PANTHER" id="PTHR46814">
    <property type="entry name" value="EGALITARIAN, ISOFORM B"/>
    <property type="match status" value="1"/>
</dbReference>
<organism evidence="2 3">
    <name type="scientific">Mytilus coruscus</name>
    <name type="common">Sea mussel</name>
    <dbReference type="NCBI Taxonomy" id="42192"/>
    <lineage>
        <taxon>Eukaryota</taxon>
        <taxon>Metazoa</taxon>
        <taxon>Spiralia</taxon>
        <taxon>Lophotrochozoa</taxon>
        <taxon>Mollusca</taxon>
        <taxon>Bivalvia</taxon>
        <taxon>Autobranchia</taxon>
        <taxon>Pteriomorphia</taxon>
        <taxon>Mytilida</taxon>
        <taxon>Mytiloidea</taxon>
        <taxon>Mytilidae</taxon>
        <taxon>Mytilinae</taxon>
        <taxon>Mytilus</taxon>
    </lineage>
</organism>
<keyword evidence="3" id="KW-1185">Reference proteome</keyword>
<dbReference type="InterPro" id="IPR002562">
    <property type="entry name" value="3'-5'_exonuclease_dom"/>
</dbReference>
<dbReference type="PANTHER" id="PTHR46814:SF1">
    <property type="entry name" value="EGALITARIAN, ISOFORM B"/>
    <property type="match status" value="1"/>
</dbReference>
<dbReference type="OrthoDB" id="26838at2759"/>
<dbReference type="Gene3D" id="3.30.420.10">
    <property type="entry name" value="Ribonuclease H-like superfamily/Ribonuclease H"/>
    <property type="match status" value="1"/>
</dbReference>
<dbReference type="Pfam" id="PF01612">
    <property type="entry name" value="DNA_pol_A_exo1"/>
    <property type="match status" value="1"/>
</dbReference>
<dbReference type="Proteomes" id="UP000507470">
    <property type="component" value="Unassembled WGS sequence"/>
</dbReference>
<evidence type="ECO:0000313" key="3">
    <source>
        <dbReference type="Proteomes" id="UP000507470"/>
    </source>
</evidence>
<dbReference type="AlphaFoldDB" id="A0A6J8C7L4"/>
<sequence>MIIKRGENLVMASASNIEIVKETDRCLRIVDHLSKYDFIAMDAEGINLGKEGPLTLLQVGTVENEVYLFDIESNKDLFKKGHLEDLLQSEKTVKVIHSCAGDSAALFHQFGIKLKNVFDTQVAHLVIEESRGRRLPSSIKLCDVCQRYGENPEPLEQKDKLMIKWTKEDGELWARRPLTAEMIEYASNDVTALIPTVYHNQKRKLTENNLLIEFEKRVEDEINYHIDEAPSKRRRARVDGIVESIISDIERKHERDIKFEDITDEDEINAIHNIRFDKDGISPFIMRLRTEDIKAQLKEISDQLSKEGNRFLPKGQSYGFLRAYQYHPDKDIQEKAKRLQKALETLFLADMVNKYSLNTNINVIKTYEKDALRSIRPRSKDDRNINPIHLSLYWKKQENEIDSEIEQLEITGRSYNIPQGKYKWLKYNCSDNVPNGIQMKAKRHIANLDKTFGKGKYSA</sequence>
<dbReference type="GO" id="GO:0006139">
    <property type="term" value="P:nucleobase-containing compound metabolic process"/>
    <property type="evidence" value="ECO:0007669"/>
    <property type="project" value="InterPro"/>
</dbReference>
<dbReference type="InterPro" id="IPR036397">
    <property type="entry name" value="RNaseH_sf"/>
</dbReference>
<evidence type="ECO:0000313" key="2">
    <source>
        <dbReference type="EMBL" id="CAC5391154.1"/>
    </source>
</evidence>
<dbReference type="SMART" id="SM00474">
    <property type="entry name" value="35EXOc"/>
    <property type="match status" value="1"/>
</dbReference>
<dbReference type="EMBL" id="CACVKT020004666">
    <property type="protein sequence ID" value="CAC5391154.1"/>
    <property type="molecule type" value="Genomic_DNA"/>
</dbReference>
<accession>A0A6J8C7L4</accession>
<name>A0A6J8C7L4_MYTCO</name>
<dbReference type="SUPFAM" id="SSF53098">
    <property type="entry name" value="Ribonuclease H-like"/>
    <property type="match status" value="1"/>
</dbReference>
<feature type="domain" description="3'-5' exonuclease" evidence="1">
    <location>
        <begin position="17"/>
        <end position="206"/>
    </location>
</feature>
<gene>
    <name evidence="2" type="ORF">MCOR_26180</name>
</gene>
<protein>
    <submittedName>
        <fullName evidence="2">EXD1</fullName>
    </submittedName>
</protein>
<proteinExistence type="predicted"/>
<evidence type="ECO:0000259" key="1">
    <source>
        <dbReference type="SMART" id="SM00474"/>
    </source>
</evidence>
<dbReference type="GO" id="GO:0003676">
    <property type="term" value="F:nucleic acid binding"/>
    <property type="evidence" value="ECO:0007669"/>
    <property type="project" value="InterPro"/>
</dbReference>
<reference evidence="2 3" key="1">
    <citation type="submission" date="2020-06" db="EMBL/GenBank/DDBJ databases">
        <authorList>
            <person name="Li R."/>
            <person name="Bekaert M."/>
        </authorList>
    </citation>
    <scope>NUCLEOTIDE SEQUENCE [LARGE SCALE GENOMIC DNA]</scope>
    <source>
        <strain evidence="3">wild</strain>
    </source>
</reference>
<dbReference type="InterPro" id="IPR012337">
    <property type="entry name" value="RNaseH-like_sf"/>
</dbReference>